<keyword evidence="1" id="KW-0732">Signal</keyword>
<organism evidence="2 3">
    <name type="scientific">Oceanibacterium hippocampi</name>
    <dbReference type="NCBI Taxonomy" id="745714"/>
    <lineage>
        <taxon>Bacteria</taxon>
        <taxon>Pseudomonadati</taxon>
        <taxon>Pseudomonadota</taxon>
        <taxon>Alphaproteobacteria</taxon>
        <taxon>Sneathiellales</taxon>
        <taxon>Sneathiellaceae</taxon>
        <taxon>Oceanibacterium</taxon>
    </lineage>
</organism>
<dbReference type="InParanoid" id="A0A1Y5TYB2"/>
<gene>
    <name evidence="2" type="ORF">OCH7691_04212</name>
</gene>
<dbReference type="Proteomes" id="UP000193200">
    <property type="component" value="Unassembled WGS sequence"/>
</dbReference>
<feature type="signal peptide" evidence="1">
    <location>
        <begin position="1"/>
        <end position="34"/>
    </location>
</feature>
<dbReference type="AlphaFoldDB" id="A0A1Y5TYB2"/>
<evidence type="ECO:0000313" key="2">
    <source>
        <dbReference type="EMBL" id="SLN76848.1"/>
    </source>
</evidence>
<evidence type="ECO:0000256" key="1">
    <source>
        <dbReference type="SAM" id="SignalP"/>
    </source>
</evidence>
<reference evidence="2 3" key="1">
    <citation type="submission" date="2017-03" db="EMBL/GenBank/DDBJ databases">
        <authorList>
            <person name="Afonso C.L."/>
            <person name="Miller P.J."/>
            <person name="Scott M.A."/>
            <person name="Spackman E."/>
            <person name="Goraichik I."/>
            <person name="Dimitrov K.M."/>
            <person name="Suarez D.L."/>
            <person name="Swayne D.E."/>
        </authorList>
    </citation>
    <scope>NUCLEOTIDE SEQUENCE [LARGE SCALE GENOMIC DNA]</scope>
    <source>
        <strain evidence="2 3">CECT 7691</strain>
    </source>
</reference>
<dbReference type="EMBL" id="FWFR01000005">
    <property type="protein sequence ID" value="SLN76848.1"/>
    <property type="molecule type" value="Genomic_DNA"/>
</dbReference>
<sequence length="135" mass="14940">MLRFLVPQIRRRFLAIPVAALVAITIAAAGSAVAGPADVVAVTVEKTGPEVYRFRVTVRHDDSGWDHYANRWEVLDMQGNLLGQRVLMHPHVDEQPFTRSGMISVPMDVKRVRVRAHDLKDGYGGAEVTVELDAP</sequence>
<evidence type="ECO:0000313" key="3">
    <source>
        <dbReference type="Proteomes" id="UP000193200"/>
    </source>
</evidence>
<proteinExistence type="predicted"/>
<feature type="chain" id="PRO_5012147622" evidence="1">
    <location>
        <begin position="35"/>
        <end position="135"/>
    </location>
</feature>
<accession>A0A1Y5TYB2</accession>
<name>A0A1Y5TYB2_9PROT</name>
<protein>
    <submittedName>
        <fullName evidence="2">Uncharacterized protein</fullName>
    </submittedName>
</protein>
<keyword evidence="3" id="KW-1185">Reference proteome</keyword>